<keyword evidence="1" id="KW-0009">Actin-binding</keyword>
<protein>
    <recommendedName>
        <fullName evidence="3">WH2 domain-containing protein</fullName>
    </recommendedName>
</protein>
<dbReference type="Proteomes" id="UP000694570">
    <property type="component" value="Unplaced"/>
</dbReference>
<feature type="compositionally biased region" description="Pro residues" evidence="2">
    <location>
        <begin position="262"/>
        <end position="277"/>
    </location>
</feature>
<feature type="compositionally biased region" description="Low complexity" evidence="2">
    <location>
        <begin position="343"/>
        <end position="362"/>
    </location>
</feature>
<reference evidence="4" key="1">
    <citation type="submission" date="2025-08" db="UniProtKB">
        <authorList>
            <consortium name="Ensembl"/>
        </authorList>
    </citation>
    <scope>IDENTIFICATION</scope>
</reference>
<name>A0A8D1BUI4_PIG</name>
<dbReference type="GO" id="GO:0003779">
    <property type="term" value="F:actin binding"/>
    <property type="evidence" value="ECO:0007669"/>
    <property type="project" value="UniProtKB-KW"/>
</dbReference>
<dbReference type="CDD" id="cd22077">
    <property type="entry name" value="WH2_WAS_WASL-2_3"/>
    <property type="match status" value="1"/>
</dbReference>
<dbReference type="Pfam" id="PF02205">
    <property type="entry name" value="WH2"/>
    <property type="match status" value="1"/>
</dbReference>
<dbReference type="AlphaFoldDB" id="A0A8D1BUI4"/>
<feature type="compositionally biased region" description="Polar residues" evidence="2">
    <location>
        <begin position="391"/>
        <end position="404"/>
    </location>
</feature>
<feature type="region of interest" description="Disordered" evidence="2">
    <location>
        <begin position="1"/>
        <end position="421"/>
    </location>
</feature>
<feature type="compositionally biased region" description="Pro residues" evidence="2">
    <location>
        <begin position="204"/>
        <end position="246"/>
    </location>
</feature>
<dbReference type="InterPro" id="IPR028290">
    <property type="entry name" value="WASH1"/>
</dbReference>
<feature type="domain" description="WH2" evidence="3">
    <location>
        <begin position="46"/>
        <end position="63"/>
    </location>
</feature>
<dbReference type="GO" id="GO:0005769">
    <property type="term" value="C:early endosome"/>
    <property type="evidence" value="ECO:0007669"/>
    <property type="project" value="InterPro"/>
</dbReference>
<dbReference type="PANTHER" id="PTHR23331:SF4">
    <property type="entry name" value="WAS_WASL-INTERACTING PROTEIN FAMILY MEMBER 3"/>
    <property type="match status" value="1"/>
</dbReference>
<feature type="compositionally biased region" description="Pro residues" evidence="2">
    <location>
        <begin position="167"/>
        <end position="195"/>
    </location>
</feature>
<evidence type="ECO:0000256" key="2">
    <source>
        <dbReference type="SAM" id="MobiDB-lite"/>
    </source>
</evidence>
<evidence type="ECO:0000256" key="1">
    <source>
        <dbReference type="ARBA" id="ARBA00023203"/>
    </source>
</evidence>
<dbReference type="GO" id="GO:0071203">
    <property type="term" value="C:WASH complex"/>
    <property type="evidence" value="ECO:0007669"/>
    <property type="project" value="InterPro"/>
</dbReference>
<dbReference type="GO" id="GO:0034314">
    <property type="term" value="P:Arp2/3 complex-mediated actin nucleation"/>
    <property type="evidence" value="ECO:0007669"/>
    <property type="project" value="InterPro"/>
</dbReference>
<evidence type="ECO:0000313" key="4">
    <source>
        <dbReference type="Ensembl" id="ENSSSCP00030002310.1"/>
    </source>
</evidence>
<proteinExistence type="predicted"/>
<evidence type="ECO:0000313" key="5">
    <source>
        <dbReference type="Proteomes" id="UP000694570"/>
    </source>
</evidence>
<dbReference type="InterPro" id="IPR003124">
    <property type="entry name" value="WH2_dom"/>
</dbReference>
<dbReference type="PROSITE" id="PS51082">
    <property type="entry name" value="WH2"/>
    <property type="match status" value="1"/>
</dbReference>
<dbReference type="GO" id="GO:0043014">
    <property type="term" value="F:alpha-tubulin binding"/>
    <property type="evidence" value="ECO:0007669"/>
    <property type="project" value="InterPro"/>
</dbReference>
<dbReference type="Ensembl" id="ENSSSCT00030005616.1">
    <property type="protein sequence ID" value="ENSSSCP00030002310.1"/>
    <property type="gene ID" value="ENSSSCG00030004255.1"/>
</dbReference>
<feature type="compositionally biased region" description="Pro residues" evidence="2">
    <location>
        <begin position="295"/>
        <end position="309"/>
    </location>
</feature>
<sequence length="550" mass="56445">MPVPPPPPPPPLPPPPPPLGAPPPPPPSAPPISTDTSSLRKADPKGRSALLADIQQGTRLRKVTQINDRSAPQIESAKGTNKEGGGPANSRGGSTPPALGDLFAGGFPVLRPAGQRDAAGGKTGQGPGSRAPSPRLPIKTVSGPLNPPASPRLGHAPEAQGGAKTVPPRPSMPAPPPPTPPPPPPPLPPPLPPSSPIKAALVSPPGPPTKGSPSVVPPPVVAPPLPCAPPPPPPPPPPTPPPPPPALVLSDKAVKPQLAPLLLPPIPPPLPLLPPCGYPGLNADAGSPAQDVREPPAPPPPPPPPPPLPLYASCTPRSSLPAPPLPGANNSGEAPPPLPPKSPSFQAQPAKPSASPAGSGSQTFLQKKRPGRGPGTSGGKLNPPPAPPARSPTTELSSRSQQAPAWTPAPLPGGQLRNGSLHISDDFESKFTFHSMEDFPPPDEYKPCQKTYPSKIPRSRTPGPWLHAEVAGQSCDDIKGRNAQEATWTRRLLTWADLTSRTARDRLSSHRPFVSLKTCLLADPCLLPFSECHGTEGWPTRLGPQGKGHA</sequence>
<dbReference type="PANTHER" id="PTHR23331">
    <property type="entry name" value="CXYORF1"/>
    <property type="match status" value="1"/>
</dbReference>
<dbReference type="SMART" id="SM00246">
    <property type="entry name" value="WH2"/>
    <property type="match status" value="1"/>
</dbReference>
<accession>A0A8D1BUI4</accession>
<feature type="compositionally biased region" description="Pro residues" evidence="2">
    <location>
        <begin position="1"/>
        <end position="30"/>
    </location>
</feature>
<organism evidence="4 5">
    <name type="scientific">Sus scrofa</name>
    <name type="common">Pig</name>
    <dbReference type="NCBI Taxonomy" id="9823"/>
    <lineage>
        <taxon>Eukaryota</taxon>
        <taxon>Metazoa</taxon>
        <taxon>Chordata</taxon>
        <taxon>Craniata</taxon>
        <taxon>Vertebrata</taxon>
        <taxon>Euteleostomi</taxon>
        <taxon>Mammalia</taxon>
        <taxon>Eutheria</taxon>
        <taxon>Laurasiatheria</taxon>
        <taxon>Artiodactyla</taxon>
        <taxon>Suina</taxon>
        <taxon>Suidae</taxon>
        <taxon>Sus</taxon>
    </lineage>
</organism>
<evidence type="ECO:0000259" key="3">
    <source>
        <dbReference type="PROSITE" id="PS51082"/>
    </source>
</evidence>